<organism evidence="2 3">
    <name type="scientific">Microbacterium koreense</name>
    <dbReference type="NCBI Taxonomy" id="323761"/>
    <lineage>
        <taxon>Bacteria</taxon>
        <taxon>Bacillati</taxon>
        <taxon>Actinomycetota</taxon>
        <taxon>Actinomycetes</taxon>
        <taxon>Micrococcales</taxon>
        <taxon>Microbacteriaceae</taxon>
        <taxon>Microbacterium</taxon>
    </lineage>
</organism>
<dbReference type="EMBL" id="JBHTIM010000001">
    <property type="protein sequence ID" value="MFD0782241.1"/>
    <property type="molecule type" value="Genomic_DNA"/>
</dbReference>
<dbReference type="RefSeq" id="WP_378752415.1">
    <property type="nucleotide sequence ID" value="NZ_JBHSSV010000009.1"/>
</dbReference>
<evidence type="ECO:0000313" key="3">
    <source>
        <dbReference type="Proteomes" id="UP001597042"/>
    </source>
</evidence>
<dbReference type="Proteomes" id="UP001597042">
    <property type="component" value="Unassembled WGS sequence"/>
</dbReference>
<keyword evidence="3" id="KW-1185">Reference proteome</keyword>
<name>A0ABW2ZU91_9MICO</name>
<gene>
    <name evidence="2" type="ORF">ACFQZV_13140</name>
</gene>
<reference evidence="3" key="1">
    <citation type="journal article" date="2019" name="Int. J. Syst. Evol. Microbiol.">
        <title>The Global Catalogue of Microorganisms (GCM) 10K type strain sequencing project: providing services to taxonomists for standard genome sequencing and annotation.</title>
        <authorList>
            <consortium name="The Broad Institute Genomics Platform"/>
            <consortium name="The Broad Institute Genome Sequencing Center for Infectious Disease"/>
            <person name="Wu L."/>
            <person name="Ma J."/>
        </authorList>
    </citation>
    <scope>NUCLEOTIDE SEQUENCE [LARGE SCALE GENOMIC DNA]</scope>
    <source>
        <strain evidence="3">CCUG 50754</strain>
    </source>
</reference>
<protein>
    <submittedName>
        <fullName evidence="2">Zinc-ribbon domain-containing protein</fullName>
    </submittedName>
</protein>
<dbReference type="Gene3D" id="3.40.960.10">
    <property type="entry name" value="VSR Endonuclease"/>
    <property type="match status" value="1"/>
</dbReference>
<evidence type="ECO:0000313" key="2">
    <source>
        <dbReference type="EMBL" id="MFD0782241.1"/>
    </source>
</evidence>
<dbReference type="Pfam" id="PF14311">
    <property type="entry name" value="DUF4379"/>
    <property type="match status" value="1"/>
</dbReference>
<comment type="caution">
    <text evidence="2">The sequence shown here is derived from an EMBL/GenBank/DDBJ whole genome shotgun (WGS) entry which is preliminary data.</text>
</comment>
<evidence type="ECO:0000259" key="1">
    <source>
        <dbReference type="Pfam" id="PF14311"/>
    </source>
</evidence>
<sequence length="285" mass="31462">MAERVQAWWARRQFSRGRDVPYDVGAYREAWASYPQLVRQYHPDLNAGIVLSQIPPAADVLLLWQCEAGHLFVATPTEQRSRPGGVRRRSAWCPECSELAQPRRVGGAGGLAASVVESRASRPPSKRSRRLCDKTPSGLVVGDPFRSVCAPDSTSAAEGRLRAALAAQLRGLTVDVNAVRVGRAFFDHLEVWPDIVLPELRVAIEYDTTGRHGLEHVGPREETDRRKDRLLREAGWEVVRLRAGGLVPLGPHDLQVGSVGARTVTRLIETLRGIRGALFVDAYRA</sequence>
<feature type="domain" description="Treble clef zinc finger" evidence="1">
    <location>
        <begin position="37"/>
        <end position="98"/>
    </location>
</feature>
<dbReference type="InterPro" id="IPR025487">
    <property type="entry name" value="DUF4379"/>
</dbReference>
<proteinExistence type="predicted"/>
<accession>A0ABW2ZU91</accession>